<evidence type="ECO:0000256" key="12">
    <source>
        <dbReference type="SAM" id="MobiDB-lite"/>
    </source>
</evidence>
<reference evidence="17" key="1">
    <citation type="journal article" date="2017" name="bioRxiv">
        <title>Comparative analysis of the genomes of Stylophora pistillata and Acropora digitifera provides evidence for extensive differences between species of corals.</title>
        <authorList>
            <person name="Voolstra C.R."/>
            <person name="Li Y."/>
            <person name="Liew Y.J."/>
            <person name="Baumgarten S."/>
            <person name="Zoccola D."/>
            <person name="Flot J.-F."/>
            <person name="Tambutte S."/>
            <person name="Allemand D."/>
            <person name="Aranda M."/>
        </authorList>
    </citation>
    <scope>NUCLEOTIDE SEQUENCE [LARGE SCALE GENOMIC DNA]</scope>
</reference>
<dbReference type="InterPro" id="IPR004009">
    <property type="entry name" value="SH3_Myosin"/>
</dbReference>
<dbReference type="Gene3D" id="1.20.5.190">
    <property type="match status" value="3"/>
</dbReference>
<dbReference type="EMBL" id="LSMT01000444">
    <property type="protein sequence ID" value="PFX17877.1"/>
    <property type="molecule type" value="Genomic_DNA"/>
</dbReference>
<feature type="domain" description="Myosin N-terminal SH3-like" evidence="15">
    <location>
        <begin position="8"/>
        <end position="59"/>
    </location>
</feature>
<feature type="coiled-coil region" evidence="11">
    <location>
        <begin position="967"/>
        <end position="1158"/>
    </location>
</feature>
<accession>A0A2B4RNG2</accession>
<dbReference type="CDD" id="cd01380">
    <property type="entry name" value="MYSc_Myo5"/>
    <property type="match status" value="1"/>
</dbReference>
<gene>
    <name evidence="16" type="primary">MYO5A</name>
    <name evidence="16" type="ORF">AWC38_SpisGene17781</name>
</gene>
<evidence type="ECO:0000313" key="17">
    <source>
        <dbReference type="Proteomes" id="UP000225706"/>
    </source>
</evidence>
<keyword evidence="17" id="KW-1185">Reference proteome</keyword>
<dbReference type="GO" id="GO:0000146">
    <property type="term" value="F:microfilament motor activity"/>
    <property type="evidence" value="ECO:0007669"/>
    <property type="project" value="TreeGrafter"/>
</dbReference>
<dbReference type="PROSITE" id="PS51456">
    <property type="entry name" value="MYOSIN_MOTOR"/>
    <property type="match status" value="1"/>
</dbReference>
<dbReference type="SMART" id="SM01132">
    <property type="entry name" value="DIL"/>
    <property type="match status" value="1"/>
</dbReference>
<feature type="domain" description="Myosin motor" evidence="14">
    <location>
        <begin position="68"/>
        <end position="760"/>
    </location>
</feature>
<dbReference type="Gene3D" id="1.20.120.720">
    <property type="entry name" value="Myosin VI head, motor domain, U50 subdomain"/>
    <property type="match status" value="1"/>
</dbReference>
<comment type="similarity">
    <text evidence="1 10">Belongs to the TRAFAC class myosin-kinesin ATPase superfamily. Myosin family.</text>
</comment>
<dbReference type="InterPro" id="IPR036961">
    <property type="entry name" value="Kinesin_motor_dom_sf"/>
</dbReference>
<dbReference type="Gene3D" id="3.40.850.10">
    <property type="entry name" value="Kinesin motor domain"/>
    <property type="match status" value="1"/>
</dbReference>
<keyword evidence="9 10" id="KW-0009">Actin-binding</keyword>
<dbReference type="Pfam" id="PF00612">
    <property type="entry name" value="IQ"/>
    <property type="match status" value="4"/>
</dbReference>
<evidence type="ECO:0000256" key="8">
    <source>
        <dbReference type="ARBA" id="ARBA00023175"/>
    </source>
</evidence>
<feature type="domain" description="Dilute" evidence="13">
    <location>
        <begin position="1508"/>
        <end position="1779"/>
    </location>
</feature>
<dbReference type="GO" id="GO:0051015">
    <property type="term" value="F:actin filament binding"/>
    <property type="evidence" value="ECO:0007669"/>
    <property type="project" value="TreeGrafter"/>
</dbReference>
<dbReference type="GO" id="GO:0005524">
    <property type="term" value="F:ATP binding"/>
    <property type="evidence" value="ECO:0007669"/>
    <property type="project" value="UniProtKB-UniRule"/>
</dbReference>
<dbReference type="GO" id="GO:0005516">
    <property type="term" value="F:calmodulin binding"/>
    <property type="evidence" value="ECO:0007669"/>
    <property type="project" value="UniProtKB-KW"/>
</dbReference>
<dbReference type="PRINTS" id="PR00193">
    <property type="entry name" value="MYOSINHEAVY"/>
</dbReference>
<dbReference type="FunFam" id="1.10.10.820:FF:000001">
    <property type="entry name" value="Myosin heavy chain"/>
    <property type="match status" value="1"/>
</dbReference>
<keyword evidence="3 10" id="KW-0547">Nucleotide-binding</keyword>
<dbReference type="CDD" id="cd15470">
    <property type="entry name" value="Myo5_CBD"/>
    <property type="match status" value="1"/>
</dbReference>
<dbReference type="InterPro" id="IPR000048">
    <property type="entry name" value="IQ_motif_EF-hand-BS"/>
</dbReference>
<dbReference type="GO" id="GO:0016459">
    <property type="term" value="C:myosin complex"/>
    <property type="evidence" value="ECO:0007669"/>
    <property type="project" value="UniProtKB-KW"/>
</dbReference>
<dbReference type="GO" id="GO:0005737">
    <property type="term" value="C:cytoplasm"/>
    <property type="evidence" value="ECO:0007669"/>
    <property type="project" value="TreeGrafter"/>
</dbReference>
<dbReference type="InterPro" id="IPR001609">
    <property type="entry name" value="Myosin_head_motor_dom-like"/>
</dbReference>
<dbReference type="SMART" id="SM00242">
    <property type="entry name" value="MYSc"/>
    <property type="match status" value="1"/>
</dbReference>
<name>A0A2B4RNG2_STYPI</name>
<evidence type="ECO:0000259" key="15">
    <source>
        <dbReference type="PROSITE" id="PS51844"/>
    </source>
</evidence>
<dbReference type="InterPro" id="IPR002710">
    <property type="entry name" value="Dilute_dom"/>
</dbReference>
<dbReference type="SMART" id="SM00015">
    <property type="entry name" value="IQ"/>
    <property type="match status" value="6"/>
</dbReference>
<evidence type="ECO:0000256" key="1">
    <source>
        <dbReference type="ARBA" id="ARBA00008314"/>
    </source>
</evidence>
<evidence type="ECO:0000256" key="9">
    <source>
        <dbReference type="ARBA" id="ARBA00023203"/>
    </source>
</evidence>
<evidence type="ECO:0000256" key="4">
    <source>
        <dbReference type="ARBA" id="ARBA00022840"/>
    </source>
</evidence>
<keyword evidence="7 10" id="KW-0518">Myosin</keyword>
<dbReference type="InterPro" id="IPR027417">
    <property type="entry name" value="P-loop_NTPase"/>
</dbReference>
<organism evidence="16 17">
    <name type="scientific">Stylophora pistillata</name>
    <name type="common">Smooth cauliflower coral</name>
    <dbReference type="NCBI Taxonomy" id="50429"/>
    <lineage>
        <taxon>Eukaryota</taxon>
        <taxon>Metazoa</taxon>
        <taxon>Cnidaria</taxon>
        <taxon>Anthozoa</taxon>
        <taxon>Hexacorallia</taxon>
        <taxon>Scleractinia</taxon>
        <taxon>Astrocoeniina</taxon>
        <taxon>Pocilloporidae</taxon>
        <taxon>Stylophora</taxon>
    </lineage>
</organism>
<sequence length="1824" mass="211420">MTTLELYTKGARVWIPHDQVIWIGGELTKDLKEDGILEIELEDGNEITLDVSKGKQNLPPLRNPEVLVGENDLTTLSYLHEPAVLYNLQVRFLQSNAIYTYCGIVLVAINPYQQLPLYGPDIISAYSGQSMGDMDPHIFAVAEDAFRAMARDGLNQSIIVSGESGAGKTVSAKYAMRYFASVGGASTETQVEKKVLASNPIMEAIGNAKTIRNDNSSRFGKYLEISFDKNYHIIAAHMRTYLLEKSRVVFQAPDERNYHIFYQLCAACDTPELKDLRLAHQDNFYYLNQGECAYVDEVDDAEGFEEMREAMDLVGIMNDEQLMIFRILAGILHIGNIDIQPESDEESTIDDKDFHLAVAADLLGIDRSQFKKWLCNRKIVTVQEVLIKPLNAEEADFGRKAISKHIYSQLFKWIVQCINNSLSSGVKQHSFLGILDIYGFETFEENSFEQFCINYANEKLQQQFTQHVFKLEQDEYVKEEIEWSFINFYDNQACIDLIEAKLGILDLLDEECKMPKGADSSWIQKLYKHHMKKEHFSKPRLSQTAFIVHHFADDVQYEIRGFVEKNRDSVNQEHLAILKASEYELVARVIDCAHNYEMVGDLFTENEAHMMPRKRTTSRTGKNISKSKRSVGSEFRESLSKLMETLNSTVPHYIRCIKPNDRKAPFEFNPQRSIQQLRACGVLETVRISAAGYPSRWSYYEFFNRYRMLVKFEVINRRKPRATIELILKTYIKDPDKFQMGKTKIFFRAGQVAYLEKLRSDKLRDSCIMIQKNFRCWREHRLYLRMRRSAILIQAWVRGYLARRLAQDLREKKAAITIQRYYRGYVCRKQFVTIRAAVIIIQCFTRGMFARRLRMQLLHEAKTKIIQRCWRRYKARKNYRNYKKTIIYLQSCVRRMIARRELKQLKIEARSVEHYKKLNVGMENKIIHLQQRLDAQVKEKEQAMVAGRELEATRKELEHAKQWKGQFESTQSKMLELELVIKELREELNTVIVEKDETEERAKTEKEELEEINKRLREELTNLTEELAEKEAISDREVSLRDEIINQSLEAQRQQLLAEFEAERSNHQRVLRDYDRLEQRYQNLQDEMEIEKFSPVAKRESDGLITASGSENSLEDAVEREQQQNENAEAGMKNSKLVRGLRKRIRELEDKLLESEQVQANGDIPSITVETTSEQKLPSENQVMESEKFQQVLHEREQMEQEKSSLEQENKKINSELELLRKLVSQRNIDKEAEWNMINEKMDEISADREQIENEKNRLRDELVNMASVATDMQNAEELLQTNPDENAYVLQAKSLKKANNVLQNELQDLIQKEKELRAANEKLWKEKAQLQMGRGPSLSSMDGNFNKEVSRLVTENVELREQVEKLEAELEEYKKGGTTALTPFRGRAQSWRGEVEQKRRAQSFLSGQEPKAGKLVMRHAGLLRKSSHAHKEGDLLPPLPQLRQQKIRGMIEFSSEDEDKVIKFLITDMNPKSMADATPGLPAHILFMCIRHCDHVNDDRRMQSLLTSSINSIRKVVKKNPNNLDILAFWLANTSRLLHDMKQYSGDKAFQVHNTPEQNQHCLKNFDLTEYRQVLSDLAIHVYQDLVKCIWEAVQNMIVPGMLEYESIPGVSSSKPFGGRSKAHADITVKSITKMLSNFLAILNAHCVDPEIIKQVFRQLFYYIGANMMNNLLLRKDMCHWSRGMQIRFNLSQLEDWVRLNQLEGSGIVEALENVIQATQLLQVNKKTLEDVDAICEVCSSLNTLQVQKILSMYTPANEYEARVPSSVIRAVVERGHNKTDPMFLMTDTAYIYPFTLPFTPSAVSLDSLTIPDNLNLDFLRVV</sequence>
<keyword evidence="6 11" id="KW-0175">Coiled coil</keyword>
<protein>
    <submittedName>
        <fullName evidence="16">Unconventional myosin-Va</fullName>
    </submittedName>
</protein>
<feature type="coiled-coil region" evidence="11">
    <location>
        <begin position="1293"/>
        <end position="1377"/>
    </location>
</feature>
<dbReference type="PANTHER" id="PTHR13140:SF706">
    <property type="entry name" value="DILUTE CLASS UNCONVENTIONAL MYOSIN, ISOFORM C"/>
    <property type="match status" value="1"/>
</dbReference>
<evidence type="ECO:0000256" key="5">
    <source>
        <dbReference type="ARBA" id="ARBA00022860"/>
    </source>
</evidence>
<evidence type="ECO:0000256" key="2">
    <source>
        <dbReference type="ARBA" id="ARBA00022737"/>
    </source>
</evidence>
<dbReference type="Pfam" id="PF00063">
    <property type="entry name" value="Myosin_head"/>
    <property type="match status" value="1"/>
</dbReference>
<feature type="region of interest" description="Actin-binding" evidence="10">
    <location>
        <begin position="639"/>
        <end position="661"/>
    </location>
</feature>
<dbReference type="Pfam" id="PF01843">
    <property type="entry name" value="DIL"/>
    <property type="match status" value="1"/>
</dbReference>
<proteinExistence type="inferred from homology"/>
<dbReference type="FunFam" id="1.20.5.190:FF:000001">
    <property type="entry name" value="unconventional myosin-Va"/>
    <property type="match status" value="1"/>
</dbReference>
<dbReference type="PROSITE" id="PS50096">
    <property type="entry name" value="IQ"/>
    <property type="match status" value="5"/>
</dbReference>
<dbReference type="PROSITE" id="PS51126">
    <property type="entry name" value="DILUTE"/>
    <property type="match status" value="1"/>
</dbReference>
<dbReference type="GO" id="GO:0007015">
    <property type="term" value="P:actin filament organization"/>
    <property type="evidence" value="ECO:0007669"/>
    <property type="project" value="TreeGrafter"/>
</dbReference>
<dbReference type="InterPro" id="IPR036103">
    <property type="entry name" value="MYSc_Myo5"/>
</dbReference>
<dbReference type="Proteomes" id="UP000225706">
    <property type="component" value="Unassembled WGS sequence"/>
</dbReference>
<evidence type="ECO:0000313" key="16">
    <source>
        <dbReference type="EMBL" id="PFX17877.1"/>
    </source>
</evidence>
<evidence type="ECO:0000256" key="3">
    <source>
        <dbReference type="ARBA" id="ARBA00022741"/>
    </source>
</evidence>
<evidence type="ECO:0000256" key="11">
    <source>
        <dbReference type="SAM" id="Coils"/>
    </source>
</evidence>
<evidence type="ECO:0000256" key="6">
    <source>
        <dbReference type="ARBA" id="ARBA00023054"/>
    </source>
</evidence>
<keyword evidence="2" id="KW-0677">Repeat</keyword>
<feature type="coiled-coil region" evidence="11">
    <location>
        <begin position="1189"/>
        <end position="1269"/>
    </location>
</feature>
<feature type="region of interest" description="Disordered" evidence="12">
    <location>
        <begin position="613"/>
        <end position="632"/>
    </location>
</feature>
<evidence type="ECO:0000256" key="7">
    <source>
        <dbReference type="ARBA" id="ARBA00023123"/>
    </source>
</evidence>
<evidence type="ECO:0000259" key="14">
    <source>
        <dbReference type="PROSITE" id="PS51456"/>
    </source>
</evidence>
<dbReference type="CDD" id="cd23767">
    <property type="entry name" value="IQCD"/>
    <property type="match status" value="3"/>
</dbReference>
<dbReference type="PANTHER" id="PTHR13140">
    <property type="entry name" value="MYOSIN"/>
    <property type="match status" value="1"/>
</dbReference>
<keyword evidence="4 10" id="KW-0067">ATP-binding</keyword>
<keyword evidence="5" id="KW-0112">Calmodulin-binding</keyword>
<dbReference type="OrthoDB" id="6108017at2759"/>
<dbReference type="STRING" id="50429.A0A2B4RNG2"/>
<dbReference type="Gene3D" id="6.20.240.20">
    <property type="match status" value="1"/>
</dbReference>
<evidence type="ECO:0000256" key="10">
    <source>
        <dbReference type="PROSITE-ProRule" id="PRU00782"/>
    </source>
</evidence>
<dbReference type="Gene3D" id="1.20.58.530">
    <property type="match status" value="1"/>
</dbReference>
<dbReference type="Gene3D" id="1.10.10.820">
    <property type="match status" value="1"/>
</dbReference>
<evidence type="ECO:0000259" key="13">
    <source>
        <dbReference type="PROSITE" id="PS51126"/>
    </source>
</evidence>
<dbReference type="GO" id="GO:0016020">
    <property type="term" value="C:membrane"/>
    <property type="evidence" value="ECO:0007669"/>
    <property type="project" value="TreeGrafter"/>
</dbReference>
<keyword evidence="8 10" id="KW-0505">Motor protein</keyword>
<comment type="caution">
    <text evidence="16">The sequence shown here is derived from an EMBL/GenBank/DDBJ whole genome shotgun (WGS) entry which is preliminary data.</text>
</comment>
<feature type="binding site" evidence="10">
    <location>
        <begin position="162"/>
        <end position="169"/>
    </location>
    <ligand>
        <name>ATP</name>
        <dbReference type="ChEBI" id="CHEBI:30616"/>
    </ligand>
</feature>
<dbReference type="SUPFAM" id="SSF52540">
    <property type="entry name" value="P-loop containing nucleoside triphosphate hydrolases"/>
    <property type="match status" value="3"/>
</dbReference>
<dbReference type="SUPFAM" id="SSF50084">
    <property type="entry name" value="Myosin S1 fragment, N-terminal domain"/>
    <property type="match status" value="1"/>
</dbReference>
<dbReference type="PROSITE" id="PS51844">
    <property type="entry name" value="SH3_LIKE"/>
    <property type="match status" value="1"/>
</dbReference>